<dbReference type="PANTHER" id="PTHR42951">
    <property type="entry name" value="METALLO-BETA-LACTAMASE DOMAIN-CONTAINING"/>
    <property type="match status" value="1"/>
</dbReference>
<evidence type="ECO:0000313" key="2">
    <source>
        <dbReference type="EMBL" id="GAW96866.1"/>
    </source>
</evidence>
<protein>
    <submittedName>
        <fullName evidence="2">Zn-dependent hydrolase</fullName>
    </submittedName>
</protein>
<dbReference type="Proteomes" id="UP000197068">
    <property type="component" value="Unassembled WGS sequence"/>
</dbReference>
<dbReference type="Gene3D" id="3.60.15.10">
    <property type="entry name" value="Ribonuclease Z/Hydroxyacylglutathione hydrolase-like"/>
    <property type="match status" value="1"/>
</dbReference>
<dbReference type="GO" id="GO:0016787">
    <property type="term" value="F:hydrolase activity"/>
    <property type="evidence" value="ECO:0007669"/>
    <property type="project" value="UniProtKB-KW"/>
</dbReference>
<sequence length="256" mass="29015">MKLHHLDGHIQTILLAEYPDKLLLLDGCCRSDISVLKHFITQTLQRSFSDITLVVVTHMHPDHAGAANKIREITGCKIATANVSGQWYSGLDGRLMHLTDILLAKWVAKRMKRPSKNIWYSSQLKADYKLDDGEALPGFSDWVALATQGHTDRDLSLHHLPSNKVYVADLMVKVKNKFIPPFPIFHPNRYRASLHKIIALQADSIILAHGGEVHLSEHDFQHLLALAPKIPRTHWRSVKTKLKSLIKFMPKNNALK</sequence>
<name>A0ABQ0MYZ3_9GAMM</name>
<feature type="domain" description="Metallo-beta-lactamase" evidence="1">
    <location>
        <begin position="10"/>
        <end position="209"/>
    </location>
</feature>
<evidence type="ECO:0000313" key="3">
    <source>
        <dbReference type="Proteomes" id="UP000197068"/>
    </source>
</evidence>
<dbReference type="SUPFAM" id="SSF56281">
    <property type="entry name" value="Metallo-hydrolase/oxidoreductase"/>
    <property type="match status" value="1"/>
</dbReference>
<accession>A0ABQ0MYZ3</accession>
<dbReference type="EMBL" id="BDQM01000020">
    <property type="protein sequence ID" value="GAW96866.1"/>
    <property type="molecule type" value="Genomic_DNA"/>
</dbReference>
<dbReference type="InterPro" id="IPR001279">
    <property type="entry name" value="Metallo-B-lactamas"/>
</dbReference>
<dbReference type="RefSeq" id="WP_057179367.1">
    <property type="nucleotide sequence ID" value="NZ_BDQM01000020.1"/>
</dbReference>
<dbReference type="InterPro" id="IPR036866">
    <property type="entry name" value="RibonucZ/Hydroxyglut_hydro"/>
</dbReference>
<keyword evidence="2" id="KW-0378">Hydrolase</keyword>
<proteinExistence type="predicted"/>
<dbReference type="InterPro" id="IPR050855">
    <property type="entry name" value="NDM-1-like"/>
</dbReference>
<reference evidence="2 3" key="1">
    <citation type="submission" date="2017-06" db="EMBL/GenBank/DDBJ databases">
        <title>Whole Genome Sequences of Colwellia marinimaniae MTCD1.</title>
        <authorList>
            <person name="Kusumoto H."/>
            <person name="Inoue M."/>
            <person name="Tanikawa K."/>
            <person name="Maeji H."/>
            <person name="Cameron J.H."/>
            <person name="Bartlett D.H."/>
        </authorList>
    </citation>
    <scope>NUCLEOTIDE SEQUENCE [LARGE SCALE GENOMIC DNA]</scope>
    <source>
        <strain evidence="2 3">MTCD1</strain>
    </source>
</reference>
<dbReference type="SMART" id="SM00849">
    <property type="entry name" value="Lactamase_B"/>
    <property type="match status" value="1"/>
</dbReference>
<evidence type="ECO:0000259" key="1">
    <source>
        <dbReference type="SMART" id="SM00849"/>
    </source>
</evidence>
<comment type="caution">
    <text evidence="2">The sequence shown here is derived from an EMBL/GenBank/DDBJ whole genome shotgun (WGS) entry which is preliminary data.</text>
</comment>
<gene>
    <name evidence="2" type="ORF">MTCD1_02489</name>
</gene>
<dbReference type="Pfam" id="PF00753">
    <property type="entry name" value="Lactamase_B"/>
    <property type="match status" value="1"/>
</dbReference>
<keyword evidence="3" id="KW-1185">Reference proteome</keyword>
<organism evidence="2 3">
    <name type="scientific">Colwellia marinimaniae</name>
    <dbReference type="NCBI Taxonomy" id="1513592"/>
    <lineage>
        <taxon>Bacteria</taxon>
        <taxon>Pseudomonadati</taxon>
        <taxon>Pseudomonadota</taxon>
        <taxon>Gammaproteobacteria</taxon>
        <taxon>Alteromonadales</taxon>
        <taxon>Colwelliaceae</taxon>
        <taxon>Colwellia</taxon>
    </lineage>
</organism>